<evidence type="ECO:0000313" key="3">
    <source>
        <dbReference type="Proteomes" id="UP001500889"/>
    </source>
</evidence>
<accession>A0AAU9FXB0</accession>
<feature type="compositionally biased region" description="Basic residues" evidence="1">
    <location>
        <begin position="122"/>
        <end position="134"/>
    </location>
</feature>
<dbReference type="GO" id="GO:0035092">
    <property type="term" value="P:sperm DNA condensation"/>
    <property type="evidence" value="ECO:0007669"/>
    <property type="project" value="InterPro"/>
</dbReference>
<feature type="compositionally biased region" description="Polar residues" evidence="1">
    <location>
        <begin position="135"/>
        <end position="144"/>
    </location>
</feature>
<organism evidence="2 3">
    <name type="scientific">Drosophila madeirensis</name>
    <name type="common">Fruit fly</name>
    <dbReference type="NCBI Taxonomy" id="30013"/>
    <lineage>
        <taxon>Eukaryota</taxon>
        <taxon>Metazoa</taxon>
        <taxon>Ecdysozoa</taxon>
        <taxon>Arthropoda</taxon>
        <taxon>Hexapoda</taxon>
        <taxon>Insecta</taxon>
        <taxon>Pterygota</taxon>
        <taxon>Neoptera</taxon>
        <taxon>Endopterygota</taxon>
        <taxon>Diptera</taxon>
        <taxon>Brachycera</taxon>
        <taxon>Muscomorpha</taxon>
        <taxon>Ephydroidea</taxon>
        <taxon>Drosophilidae</taxon>
        <taxon>Drosophila</taxon>
        <taxon>Sophophora</taxon>
    </lineage>
</organism>
<feature type="region of interest" description="Disordered" evidence="1">
    <location>
        <begin position="113"/>
        <end position="233"/>
    </location>
</feature>
<keyword evidence="3" id="KW-1185">Reference proteome</keyword>
<dbReference type="EMBL" id="AP029266">
    <property type="protein sequence ID" value="BFG00358.1"/>
    <property type="molecule type" value="Genomic_DNA"/>
</dbReference>
<feature type="compositionally biased region" description="Basic and acidic residues" evidence="1">
    <location>
        <begin position="165"/>
        <end position="175"/>
    </location>
</feature>
<dbReference type="AlphaFoldDB" id="A0AAU9FXB0"/>
<dbReference type="Pfam" id="PF06382">
    <property type="entry name" value="Protamine_like"/>
    <property type="match status" value="1"/>
</dbReference>
<sequence length="233" mass="26339">MSGKGSIKMCAVSPKSFWEFLRTFRRKHMDLTSIEAVTCATKAWGKLTGQQKCQFEHAAVKIQPKFLVQKSGAVAARRRRAAEKKKERTSRKRQDYSILDRVKKLFTGTAAHSTKGKCSLSTKRKRMCKSRSRSQLRGSCNANTMAKKRKCSVAKKKKCPMAGDEADKKSAKIEEPAPALNKKRSSKSKVKPQAHKKRSPRKKKACEEEPPKYTPPVPKSILKKTSKYCSEEF</sequence>
<feature type="compositionally biased region" description="Basic residues" evidence="1">
    <location>
        <begin position="146"/>
        <end position="159"/>
    </location>
</feature>
<name>A0AAU9FXB0_DROMD</name>
<dbReference type="Proteomes" id="UP001500889">
    <property type="component" value="Chromosome A"/>
</dbReference>
<dbReference type="InterPro" id="IPR024460">
    <property type="entry name" value="Protamine-like"/>
</dbReference>
<reference evidence="2 3" key="1">
    <citation type="submission" date="2024-02" db="EMBL/GenBank/DDBJ databases">
        <title>A chromosome-level genome assembly of Drosophila madeirensis, a fruit fly species endemic to Madeira island.</title>
        <authorList>
            <person name="Tomihara K."/>
            <person name="Llopart A."/>
            <person name="Yamamoto D."/>
        </authorList>
    </citation>
    <scope>NUCLEOTIDE SEQUENCE [LARGE SCALE GENOMIC DNA]</scope>
    <source>
        <strain evidence="2 3">RF1</strain>
    </source>
</reference>
<evidence type="ECO:0000256" key="1">
    <source>
        <dbReference type="SAM" id="MobiDB-lite"/>
    </source>
</evidence>
<protein>
    <submittedName>
        <fullName evidence="2">Axoneme-associated protein mst101(1)-like</fullName>
    </submittedName>
</protein>
<gene>
    <name evidence="2" type="ORF">DMAD_00382</name>
</gene>
<proteinExistence type="predicted"/>
<evidence type="ECO:0000313" key="2">
    <source>
        <dbReference type="EMBL" id="BFG00358.1"/>
    </source>
</evidence>
<feature type="compositionally biased region" description="Basic residues" evidence="1">
    <location>
        <begin position="181"/>
        <end position="204"/>
    </location>
</feature>